<feature type="domain" description="Smf/DprA SLOG" evidence="2">
    <location>
        <begin position="78"/>
        <end position="254"/>
    </location>
</feature>
<dbReference type="EMBL" id="UINC01108993">
    <property type="protein sequence ID" value="SVC75514.1"/>
    <property type="molecule type" value="Genomic_DNA"/>
</dbReference>
<dbReference type="InterPro" id="IPR057666">
    <property type="entry name" value="DrpA_SLOG"/>
</dbReference>
<proteinExistence type="inferred from homology"/>
<dbReference type="Gene3D" id="3.40.50.450">
    <property type="match status" value="1"/>
</dbReference>
<feature type="non-terminal residue" evidence="3">
    <location>
        <position position="258"/>
    </location>
</feature>
<dbReference type="GO" id="GO:0009294">
    <property type="term" value="P:DNA-mediated transformation"/>
    <property type="evidence" value="ECO:0007669"/>
    <property type="project" value="InterPro"/>
</dbReference>
<accession>A0A382PQB3</accession>
<dbReference type="Pfam" id="PF02481">
    <property type="entry name" value="DNA_processg_A"/>
    <property type="match status" value="1"/>
</dbReference>
<reference evidence="3" key="1">
    <citation type="submission" date="2018-05" db="EMBL/GenBank/DDBJ databases">
        <authorList>
            <person name="Lanie J.A."/>
            <person name="Ng W.-L."/>
            <person name="Kazmierczak K.M."/>
            <person name="Andrzejewski T.M."/>
            <person name="Davidsen T.M."/>
            <person name="Wayne K.J."/>
            <person name="Tettelin H."/>
            <person name="Glass J.I."/>
            <person name="Rusch D."/>
            <person name="Podicherti R."/>
            <person name="Tsui H.-C.T."/>
            <person name="Winkler M.E."/>
        </authorList>
    </citation>
    <scope>NUCLEOTIDE SEQUENCE</scope>
</reference>
<dbReference type="SUPFAM" id="SSF102405">
    <property type="entry name" value="MCP/YpsA-like"/>
    <property type="match status" value="1"/>
</dbReference>
<dbReference type="PANTHER" id="PTHR43022">
    <property type="entry name" value="PROTEIN SMF"/>
    <property type="match status" value="1"/>
</dbReference>
<sequence length="258" mass="28129">MISDIAKKLLTINKLKNIGNATLGKIISIDGYQSKEVEEIAESVPKLREAIINSEALKEAEEKTHVDCYESKNIGYKILSVVDEEYPEILRQTSDRPFFLHIRGQMPKLPSVAIIGTREPTHHGRIIAERISNYFSENGWSVVSGLALGCDTIAHKTAVKNKTHTTAVLAHGLGTISPKPNEKLSEEILSTGGTLLTEYDFNTKPLPHQFAARDRIQAGLSQGVIMIQSGIKGGSLIASSAAIKYGRILAVPNSTDLD</sequence>
<dbReference type="InterPro" id="IPR003488">
    <property type="entry name" value="DprA"/>
</dbReference>
<comment type="similarity">
    <text evidence="1">Belongs to the DprA/Smf family.</text>
</comment>
<dbReference type="AlphaFoldDB" id="A0A382PQB3"/>
<evidence type="ECO:0000259" key="2">
    <source>
        <dbReference type="Pfam" id="PF02481"/>
    </source>
</evidence>
<evidence type="ECO:0000313" key="3">
    <source>
        <dbReference type="EMBL" id="SVC75514.1"/>
    </source>
</evidence>
<protein>
    <recommendedName>
        <fullName evidence="2">Smf/DprA SLOG domain-containing protein</fullName>
    </recommendedName>
</protein>
<name>A0A382PQB3_9ZZZZ</name>
<organism evidence="3">
    <name type="scientific">marine metagenome</name>
    <dbReference type="NCBI Taxonomy" id="408172"/>
    <lineage>
        <taxon>unclassified sequences</taxon>
        <taxon>metagenomes</taxon>
        <taxon>ecological metagenomes</taxon>
    </lineage>
</organism>
<evidence type="ECO:0000256" key="1">
    <source>
        <dbReference type="ARBA" id="ARBA00006525"/>
    </source>
</evidence>
<dbReference type="PANTHER" id="PTHR43022:SF1">
    <property type="entry name" value="PROTEIN SMF"/>
    <property type="match status" value="1"/>
</dbReference>
<gene>
    <name evidence="3" type="ORF">METZ01_LOCUS328368</name>
</gene>